<dbReference type="Proteomes" id="UP001597541">
    <property type="component" value="Unassembled WGS sequence"/>
</dbReference>
<protein>
    <submittedName>
        <fullName evidence="2">Cupin domain-containing protein</fullName>
    </submittedName>
</protein>
<dbReference type="Gene3D" id="2.60.120.10">
    <property type="entry name" value="Jelly Rolls"/>
    <property type="match status" value="1"/>
</dbReference>
<evidence type="ECO:0000313" key="2">
    <source>
        <dbReference type="EMBL" id="MFD2615597.1"/>
    </source>
</evidence>
<dbReference type="InterPro" id="IPR053146">
    <property type="entry name" value="QDO-like"/>
</dbReference>
<dbReference type="RefSeq" id="WP_377607645.1">
    <property type="nucleotide sequence ID" value="NZ_JBHUME010000020.1"/>
</dbReference>
<reference evidence="3" key="1">
    <citation type="journal article" date="2019" name="Int. J. Syst. Evol. Microbiol.">
        <title>The Global Catalogue of Microorganisms (GCM) 10K type strain sequencing project: providing services to taxonomists for standard genome sequencing and annotation.</title>
        <authorList>
            <consortium name="The Broad Institute Genomics Platform"/>
            <consortium name="The Broad Institute Genome Sequencing Center for Infectious Disease"/>
            <person name="Wu L."/>
            <person name="Ma J."/>
        </authorList>
    </citation>
    <scope>NUCLEOTIDE SEQUENCE [LARGE SCALE GENOMIC DNA]</scope>
    <source>
        <strain evidence="3">KCTC 3950</strain>
    </source>
</reference>
<accession>A0ABW5PMY3</accession>
<dbReference type="InterPro" id="IPR011051">
    <property type="entry name" value="RmlC_Cupin_sf"/>
</dbReference>
<sequence length="162" mass="18149">MTNHQQVTSERQAIFHRNNEIEWLYFNHAPGEKFCIRVKGEDTNGAYSILDVVADYSSYGPPYGTPLHLHQRADEIFRIIEGNARFHLDGKEFDAGVGDIVVIPKNTIHAWANFSDTPLHMQITFTPAGDEHAFLDAAAGNHDADETATKHQIITVGPPLER</sequence>
<proteinExistence type="predicted"/>
<dbReference type="EMBL" id="JBHUME010000020">
    <property type="protein sequence ID" value="MFD2615597.1"/>
    <property type="molecule type" value="Genomic_DNA"/>
</dbReference>
<dbReference type="PANTHER" id="PTHR36440:SF1">
    <property type="entry name" value="PUTATIVE (AFU_ORTHOLOGUE AFUA_8G07350)-RELATED"/>
    <property type="match status" value="1"/>
</dbReference>
<dbReference type="SUPFAM" id="SSF51182">
    <property type="entry name" value="RmlC-like cupins"/>
    <property type="match status" value="1"/>
</dbReference>
<keyword evidence="3" id="KW-1185">Reference proteome</keyword>
<dbReference type="PANTHER" id="PTHR36440">
    <property type="entry name" value="PUTATIVE (AFU_ORTHOLOGUE AFUA_8G07350)-RELATED"/>
    <property type="match status" value="1"/>
</dbReference>
<dbReference type="InterPro" id="IPR014710">
    <property type="entry name" value="RmlC-like_jellyroll"/>
</dbReference>
<gene>
    <name evidence="2" type="ORF">ACFSUF_24630</name>
</gene>
<evidence type="ECO:0000259" key="1">
    <source>
        <dbReference type="Pfam" id="PF07883"/>
    </source>
</evidence>
<organism evidence="2 3">
    <name type="scientific">Paenibacillus gansuensis</name>
    <dbReference type="NCBI Taxonomy" id="306542"/>
    <lineage>
        <taxon>Bacteria</taxon>
        <taxon>Bacillati</taxon>
        <taxon>Bacillota</taxon>
        <taxon>Bacilli</taxon>
        <taxon>Bacillales</taxon>
        <taxon>Paenibacillaceae</taxon>
        <taxon>Paenibacillus</taxon>
    </lineage>
</organism>
<name>A0ABW5PMY3_9BACL</name>
<dbReference type="InterPro" id="IPR013096">
    <property type="entry name" value="Cupin_2"/>
</dbReference>
<feature type="domain" description="Cupin type-2" evidence="1">
    <location>
        <begin position="64"/>
        <end position="121"/>
    </location>
</feature>
<evidence type="ECO:0000313" key="3">
    <source>
        <dbReference type="Proteomes" id="UP001597541"/>
    </source>
</evidence>
<dbReference type="Pfam" id="PF07883">
    <property type="entry name" value="Cupin_2"/>
    <property type="match status" value="1"/>
</dbReference>
<comment type="caution">
    <text evidence="2">The sequence shown here is derived from an EMBL/GenBank/DDBJ whole genome shotgun (WGS) entry which is preliminary data.</text>
</comment>